<proteinExistence type="predicted"/>
<feature type="domain" description="ABC transporter" evidence="4">
    <location>
        <begin position="11"/>
        <end position="251"/>
    </location>
</feature>
<evidence type="ECO:0000313" key="5">
    <source>
        <dbReference type="EMBL" id="NMD99038.1"/>
    </source>
</evidence>
<dbReference type="EMBL" id="JABAFA010000017">
    <property type="protein sequence ID" value="NMD99038.1"/>
    <property type="molecule type" value="Genomic_DNA"/>
</dbReference>
<dbReference type="CDD" id="cd03219">
    <property type="entry name" value="ABC_Mj1267_LivG_branched"/>
    <property type="match status" value="1"/>
</dbReference>
<dbReference type="AlphaFoldDB" id="A0A848B764"/>
<dbReference type="FunFam" id="3.40.50.300:FF:000421">
    <property type="entry name" value="Branched-chain amino acid ABC transporter ATP-binding protein"/>
    <property type="match status" value="1"/>
</dbReference>
<protein>
    <submittedName>
        <fullName evidence="5">Urea ABC transporter ATP-binding protein UrtD</fullName>
    </submittedName>
</protein>
<dbReference type="InterPro" id="IPR032823">
    <property type="entry name" value="BCA_ABC_TP_C"/>
</dbReference>
<keyword evidence="6" id="KW-1185">Reference proteome</keyword>
<sequence>MSQQKASEALLSLKHISVEFDGFKAVNDVTTSIAPHEIHFFIGPNGAGKTTLLDVICGKTKPAGGEAYYAGVGNILKLKEFEIVKKGICRKFQVPSTFINLSVYDNMRIAINRDKSVFGSLMMRKRYLDTKKIYEVLHLVGLDKKSKERAKALSHGEKQWLEIAMLLVEEPKLLLLDEPVAGMGQPETEKTARILEEIKDRCSVAVVEHDMNFVKSIADEVTVMHEGAILTEGSAEDVMKNEKVQEVYLGRGEKKHA</sequence>
<dbReference type="InterPro" id="IPR003439">
    <property type="entry name" value="ABC_transporter-like_ATP-bd"/>
</dbReference>
<evidence type="ECO:0000256" key="1">
    <source>
        <dbReference type="ARBA" id="ARBA00022448"/>
    </source>
</evidence>
<dbReference type="RefSeq" id="WP_019542553.1">
    <property type="nucleotide sequence ID" value="NZ_JABAFA010000017.1"/>
</dbReference>
<dbReference type="Proteomes" id="UP000543804">
    <property type="component" value="Unassembled WGS sequence"/>
</dbReference>
<reference evidence="5 6" key="1">
    <citation type="submission" date="2020-04" db="EMBL/GenBank/DDBJ databases">
        <authorList>
            <person name="Hitch T.C.A."/>
            <person name="Wylensek D."/>
            <person name="Clavel T."/>
        </authorList>
    </citation>
    <scope>NUCLEOTIDE SEQUENCE [LARGE SCALE GENOMIC DNA]</scope>
    <source>
        <strain evidence="5 6">PG-130-P53-12</strain>
    </source>
</reference>
<keyword evidence="3 5" id="KW-0067">ATP-binding</keyword>
<dbReference type="Gene3D" id="3.40.50.300">
    <property type="entry name" value="P-loop containing nucleotide triphosphate hydrolases"/>
    <property type="match status" value="1"/>
</dbReference>
<evidence type="ECO:0000259" key="4">
    <source>
        <dbReference type="PROSITE" id="PS50893"/>
    </source>
</evidence>
<comment type="caution">
    <text evidence="5">The sequence shown here is derived from an EMBL/GenBank/DDBJ whole genome shotgun (WGS) entry which is preliminary data.</text>
</comment>
<dbReference type="InterPro" id="IPR051120">
    <property type="entry name" value="ABC_AA/LPS_Transport"/>
</dbReference>
<evidence type="ECO:0000256" key="3">
    <source>
        <dbReference type="ARBA" id="ARBA00022840"/>
    </source>
</evidence>
<dbReference type="PROSITE" id="PS50893">
    <property type="entry name" value="ABC_TRANSPORTER_2"/>
    <property type="match status" value="1"/>
</dbReference>
<dbReference type="Pfam" id="PF12399">
    <property type="entry name" value="BCA_ABC_TP_C"/>
    <property type="match status" value="1"/>
</dbReference>
<gene>
    <name evidence="5" type="primary">urtD</name>
    <name evidence="5" type="ORF">HF878_06025</name>
</gene>
<dbReference type="PANTHER" id="PTHR45772">
    <property type="entry name" value="CONSERVED COMPONENT OF ABC TRANSPORTER FOR NATURAL AMINO ACIDS-RELATED"/>
    <property type="match status" value="1"/>
</dbReference>
<dbReference type="GO" id="GO:0016887">
    <property type="term" value="F:ATP hydrolysis activity"/>
    <property type="evidence" value="ECO:0007669"/>
    <property type="project" value="InterPro"/>
</dbReference>
<organism evidence="5 6">
    <name type="scientific">Selenomonas bovis</name>
    <dbReference type="NCBI Taxonomy" id="416586"/>
    <lineage>
        <taxon>Bacteria</taxon>
        <taxon>Bacillati</taxon>
        <taxon>Bacillota</taxon>
        <taxon>Negativicutes</taxon>
        <taxon>Selenomonadales</taxon>
        <taxon>Selenomonadaceae</taxon>
        <taxon>Selenomonas</taxon>
    </lineage>
</organism>
<dbReference type="InterPro" id="IPR027417">
    <property type="entry name" value="P-loop_NTPase"/>
</dbReference>
<dbReference type="Pfam" id="PF00005">
    <property type="entry name" value="ABC_tran"/>
    <property type="match status" value="1"/>
</dbReference>
<accession>A0A848B764</accession>
<dbReference type="SUPFAM" id="SSF52540">
    <property type="entry name" value="P-loop containing nucleoside triphosphate hydrolases"/>
    <property type="match status" value="1"/>
</dbReference>
<dbReference type="GO" id="GO:0005524">
    <property type="term" value="F:ATP binding"/>
    <property type="evidence" value="ECO:0007669"/>
    <property type="project" value="UniProtKB-KW"/>
</dbReference>
<name>A0A848B764_9FIRM</name>
<keyword evidence="2" id="KW-0547">Nucleotide-binding</keyword>
<evidence type="ECO:0000313" key="6">
    <source>
        <dbReference type="Proteomes" id="UP000543804"/>
    </source>
</evidence>
<dbReference type="InterPro" id="IPR017781">
    <property type="entry name" value="ABC_transptr_urea_ATP-bd_UrtD"/>
</dbReference>
<dbReference type="PANTHER" id="PTHR45772:SF8">
    <property type="entry name" value="HIGH-AFFINITY BRANCHED-CHAIN AMINO ACID TRANSPORT ATP-BINDING PROTEIN"/>
    <property type="match status" value="1"/>
</dbReference>
<evidence type="ECO:0000256" key="2">
    <source>
        <dbReference type="ARBA" id="ARBA00022741"/>
    </source>
</evidence>
<dbReference type="GO" id="GO:0005886">
    <property type="term" value="C:plasma membrane"/>
    <property type="evidence" value="ECO:0007669"/>
    <property type="project" value="TreeGrafter"/>
</dbReference>
<dbReference type="NCBIfam" id="TIGR03411">
    <property type="entry name" value="urea_trans_UrtD"/>
    <property type="match status" value="1"/>
</dbReference>
<keyword evidence="1" id="KW-0813">Transport</keyword>